<accession>A0A7H1PHZ4</accession>
<dbReference type="RefSeq" id="WP_163073736.1">
    <property type="nucleotide sequence ID" value="NZ_CAUZCE010000034.1"/>
</dbReference>
<dbReference type="EMBL" id="JAAGTY010000025">
    <property type="protein sequence ID" value="NDW42716.1"/>
    <property type="molecule type" value="Genomic_DNA"/>
</dbReference>
<evidence type="ECO:0000313" key="2">
    <source>
        <dbReference type="Proteomes" id="UP000470018"/>
    </source>
</evidence>
<evidence type="ECO:0000313" key="1">
    <source>
        <dbReference type="EMBL" id="NDW42716.1"/>
    </source>
</evidence>
<protein>
    <submittedName>
        <fullName evidence="1">Uncharacterized protein</fullName>
    </submittedName>
</protein>
<gene>
    <name evidence="1" type="ORF">G3N53_16710</name>
</gene>
<organism evidence="1 2">
    <name type="scientific">Acinetobacter baumannii</name>
    <dbReference type="NCBI Taxonomy" id="470"/>
    <lineage>
        <taxon>Bacteria</taxon>
        <taxon>Pseudomonadati</taxon>
        <taxon>Pseudomonadota</taxon>
        <taxon>Gammaproteobacteria</taxon>
        <taxon>Moraxellales</taxon>
        <taxon>Moraxellaceae</taxon>
        <taxon>Acinetobacter</taxon>
        <taxon>Acinetobacter calcoaceticus/baumannii complex</taxon>
    </lineage>
</organism>
<comment type="caution">
    <text evidence="1">The sequence shown here is derived from an EMBL/GenBank/DDBJ whole genome shotgun (WGS) entry which is preliminary data.</text>
</comment>
<reference evidence="1 2" key="1">
    <citation type="submission" date="2020-02" db="EMBL/GenBank/DDBJ databases">
        <title>Whole genome shot-gun sequencing of clinical Carbapenem resistant A. baumannii.</title>
        <authorList>
            <person name="Veeraraghavan B."/>
            <person name="Mathur P."/>
            <person name="Vijayakumar S."/>
            <person name="Vasudevan K."/>
            <person name="Lincy M."/>
            <person name="Kirubananthan A."/>
        </authorList>
    </citation>
    <scope>NUCLEOTIDE SEQUENCE [LARGE SCALE GENOMIC DNA]</scope>
    <source>
        <strain evidence="1 2">SP816</strain>
    </source>
</reference>
<name>A0A7H1PHZ4_ACIBA</name>
<proteinExistence type="predicted"/>
<dbReference type="Proteomes" id="UP000470018">
    <property type="component" value="Unassembled WGS sequence"/>
</dbReference>
<sequence>MSSGNFLKKVQTRDWIYLFIISFFLQFIIYYFSFIYGGSTKALGYISFAGTLISIILAVIAIGYTYGESIKQKGSSDQLLLEIASLREIKDKLAGQVDILENIAAIKSVVENTESVVKNMDLVKQLDKLQELHSINETNISPPEIGNDQIEKIIMSFEYISDLYIFEILNKIMKEGLYNIEDLIPDILKDHEDFDKSWILLANLYTSIYFICVSLGIIVGKQASSQVLDIYKRKYPKNRKYEKRREDLNILIDKLLYDDGE</sequence>
<dbReference type="AlphaFoldDB" id="A0A7H1PHZ4"/>